<reference evidence="1 2" key="1">
    <citation type="submission" date="2015-01" db="EMBL/GenBank/DDBJ databases">
        <title>Lactococcus lactis subsp.lactis JCM 5805 whole genome shotgun sequence.</title>
        <authorList>
            <person name="Fujii T."/>
            <person name="Tomita Y."/>
            <person name="Ikushima S."/>
            <person name="Fujiwara D."/>
        </authorList>
    </citation>
    <scope>NUCLEOTIDE SEQUENCE [LARGE SCALE GENOMIC DNA]</scope>
    <source>
        <strain evidence="1 2">JCM 5805</strain>
    </source>
</reference>
<accession>A0A0B8QR56</accession>
<evidence type="ECO:0000313" key="1">
    <source>
        <dbReference type="EMBL" id="GAM79432.1"/>
    </source>
</evidence>
<dbReference type="RefSeq" id="WP_025016888.1">
    <property type="nucleotide sequence ID" value="NZ_BAABQR010000008.1"/>
</dbReference>
<dbReference type="Gene3D" id="6.10.140.2190">
    <property type="match status" value="1"/>
</dbReference>
<gene>
    <name evidence="1" type="ORF">JCM5805K_0540</name>
</gene>
<dbReference type="EMBL" id="BBSI01000015">
    <property type="protein sequence ID" value="GAM79432.1"/>
    <property type="molecule type" value="Genomic_DNA"/>
</dbReference>
<sequence length="170" mass="18323">MAELTKIYRGMQNGAETINDNFNKVNTELDNAVHKTGDESISGKKTFTDDASFKNIQVSETIKIKNLQVTSSINASSTIYKGDGQIVFYRVGNMVQANIRSVPTVPSATSLPGVVPAGYRPPYDFSSVTKAGNRLIFYADGHALPDGSGLASADGYYSCSWTTTYAMPTT</sequence>
<protein>
    <submittedName>
        <fullName evidence="1">Enoyl reductase domain of yeast-type FAS1</fullName>
    </submittedName>
</protein>
<dbReference type="PATRIC" id="fig|1360.96.peg.755"/>
<evidence type="ECO:0000313" key="2">
    <source>
        <dbReference type="Proteomes" id="UP000031847"/>
    </source>
</evidence>
<comment type="caution">
    <text evidence="1">The sequence shown here is derived from an EMBL/GenBank/DDBJ whole genome shotgun (WGS) entry which is preliminary data.</text>
</comment>
<dbReference type="SUPFAM" id="SSF69349">
    <property type="entry name" value="Phage fibre proteins"/>
    <property type="match status" value="1"/>
</dbReference>
<proteinExistence type="predicted"/>
<dbReference type="AlphaFoldDB" id="A0A0B8QR56"/>
<organism evidence="1 2">
    <name type="scientific">Lactococcus lactis subsp. lactis</name>
    <name type="common">Streptococcus lactis</name>
    <dbReference type="NCBI Taxonomy" id="1360"/>
    <lineage>
        <taxon>Bacteria</taxon>
        <taxon>Bacillati</taxon>
        <taxon>Bacillota</taxon>
        <taxon>Bacilli</taxon>
        <taxon>Lactobacillales</taxon>
        <taxon>Streptococcaceae</taxon>
        <taxon>Lactococcus</taxon>
    </lineage>
</organism>
<dbReference type="Proteomes" id="UP000031847">
    <property type="component" value="Unassembled WGS sequence"/>
</dbReference>
<name>A0A0B8QR56_LACLL</name>